<protein>
    <recommendedName>
        <fullName evidence="3">Phytanoyl-CoA dioxygenase</fullName>
    </recommendedName>
</protein>
<name>F0YSI5_AURAN</name>
<dbReference type="PANTHER" id="PTHR37563">
    <property type="entry name" value="PHYTANOYL-COA DIOXYGENASE FAMILY PROTEIN (AFU_ORTHOLOGUE AFUA_2G03330)"/>
    <property type="match status" value="1"/>
</dbReference>
<sequence length="317" mass="33522">GGLELAIDFEAADGDVDARLAELVAGAPISLVPSCGGVELAAEADGADRDALALAHDCAVPLLPAFALDDATARPSRPLEALVRDLGFGALRGALAPPRLELVRDYALARVADVRRRLAALPPGTPARFSTVMRRAAGRYDVALPHDDDEVLARLLPDSAAPWLGAVQALLGDRARRVKAGVVFSLPGAPAQPWHADGQHPLAADAWPEAWPERPNALCAFLPLVDLDDATGYTTFWPGSHRVPQRESLAHDLPTATPWATVPGKLAAGDALLYDYSVVHRGEANATEHTLRGIVYLIYANEAFVDSGNFVEATLPA</sequence>
<dbReference type="OMA" id="CINDITH"/>
<dbReference type="Gene3D" id="2.60.120.620">
    <property type="entry name" value="q2cbj1_9rhob like domain"/>
    <property type="match status" value="1"/>
</dbReference>
<accession>F0YSI5</accession>
<organism evidence="2">
    <name type="scientific">Aureococcus anophagefferens</name>
    <name type="common">Harmful bloom alga</name>
    <dbReference type="NCBI Taxonomy" id="44056"/>
    <lineage>
        <taxon>Eukaryota</taxon>
        <taxon>Sar</taxon>
        <taxon>Stramenopiles</taxon>
        <taxon>Ochrophyta</taxon>
        <taxon>Pelagophyceae</taxon>
        <taxon>Pelagomonadales</taxon>
        <taxon>Pelagomonadaceae</taxon>
        <taxon>Aureococcus</taxon>
    </lineage>
</organism>
<dbReference type="PANTHER" id="PTHR37563:SF2">
    <property type="entry name" value="PHYTANOYL-COA DIOXYGENASE FAMILY PROTEIN (AFU_ORTHOLOGUE AFUA_2G03330)"/>
    <property type="match status" value="1"/>
</dbReference>
<feature type="non-terminal residue" evidence="1">
    <location>
        <position position="1"/>
    </location>
</feature>
<dbReference type="eggNOG" id="ENOG502S2M6">
    <property type="taxonomic scope" value="Eukaryota"/>
</dbReference>
<reference evidence="1 2" key="1">
    <citation type="journal article" date="2011" name="Proc. Natl. Acad. Sci. U.S.A.">
        <title>Niche of harmful alga Aureococcus anophagefferens revealed through ecogenomics.</title>
        <authorList>
            <person name="Gobler C.J."/>
            <person name="Berry D.L."/>
            <person name="Dyhrman S.T."/>
            <person name="Wilhelm S.W."/>
            <person name="Salamov A."/>
            <person name="Lobanov A.V."/>
            <person name="Zhang Y."/>
            <person name="Collier J.L."/>
            <person name="Wurch L.L."/>
            <person name="Kustka A.B."/>
            <person name="Dill B.D."/>
            <person name="Shah M."/>
            <person name="VerBerkmoes N.C."/>
            <person name="Kuo A."/>
            <person name="Terry A."/>
            <person name="Pangilinan J."/>
            <person name="Lindquist E.A."/>
            <person name="Lucas S."/>
            <person name="Paulsen I.T."/>
            <person name="Hattenrath-Lehmann T.K."/>
            <person name="Talmage S.C."/>
            <person name="Walker E.A."/>
            <person name="Koch F."/>
            <person name="Burson A.M."/>
            <person name="Marcoval M.A."/>
            <person name="Tang Y.Z."/>
            <person name="Lecleir G.R."/>
            <person name="Coyne K.J."/>
            <person name="Berg G.M."/>
            <person name="Bertrand E.M."/>
            <person name="Saito M.A."/>
            <person name="Gladyshev V.N."/>
            <person name="Grigoriev I.V."/>
        </authorList>
    </citation>
    <scope>NUCLEOTIDE SEQUENCE [LARGE SCALE GENOMIC DNA]</scope>
    <source>
        <strain evidence="2">CCMP 1984</strain>
    </source>
</reference>
<evidence type="ECO:0000313" key="1">
    <source>
        <dbReference type="EMBL" id="EGB01924.1"/>
    </source>
</evidence>
<dbReference type="EMBL" id="GL834002">
    <property type="protein sequence ID" value="EGB01924.1"/>
    <property type="molecule type" value="Genomic_DNA"/>
</dbReference>
<dbReference type="Proteomes" id="UP000002729">
    <property type="component" value="Unassembled WGS sequence"/>
</dbReference>
<dbReference type="InParanoid" id="F0YSI5"/>
<dbReference type="RefSeq" id="XP_009043377.1">
    <property type="nucleotide sequence ID" value="XM_009045129.1"/>
</dbReference>
<gene>
    <name evidence="1" type="ORF">AURANDRAFT_69361</name>
</gene>
<evidence type="ECO:0008006" key="3">
    <source>
        <dbReference type="Google" id="ProtNLM"/>
    </source>
</evidence>
<dbReference type="AlphaFoldDB" id="F0YSI5"/>
<dbReference type="OrthoDB" id="420046at2759"/>
<dbReference type="SUPFAM" id="SSF51197">
    <property type="entry name" value="Clavaminate synthase-like"/>
    <property type="match status" value="1"/>
</dbReference>
<evidence type="ECO:0000313" key="2">
    <source>
        <dbReference type="Proteomes" id="UP000002729"/>
    </source>
</evidence>
<dbReference type="KEGG" id="aaf:AURANDRAFT_69361"/>
<proteinExistence type="predicted"/>
<dbReference type="InterPro" id="IPR051961">
    <property type="entry name" value="Fungal_Metabolite_Diox"/>
</dbReference>
<keyword evidence="2" id="KW-1185">Reference proteome</keyword>
<dbReference type="Pfam" id="PF05721">
    <property type="entry name" value="PhyH"/>
    <property type="match status" value="1"/>
</dbReference>
<dbReference type="GeneID" id="20227448"/>
<dbReference type="InterPro" id="IPR008775">
    <property type="entry name" value="Phytyl_CoA_dOase-like"/>
</dbReference>